<feature type="compositionally biased region" description="Low complexity" evidence="1">
    <location>
        <begin position="131"/>
        <end position="144"/>
    </location>
</feature>
<organism evidence="2 3">
    <name type="scientific">Eragrostis curvula</name>
    <name type="common">weeping love grass</name>
    <dbReference type="NCBI Taxonomy" id="38414"/>
    <lineage>
        <taxon>Eukaryota</taxon>
        <taxon>Viridiplantae</taxon>
        <taxon>Streptophyta</taxon>
        <taxon>Embryophyta</taxon>
        <taxon>Tracheophyta</taxon>
        <taxon>Spermatophyta</taxon>
        <taxon>Magnoliopsida</taxon>
        <taxon>Liliopsida</taxon>
        <taxon>Poales</taxon>
        <taxon>Poaceae</taxon>
        <taxon>PACMAD clade</taxon>
        <taxon>Chloridoideae</taxon>
        <taxon>Eragrostideae</taxon>
        <taxon>Eragrostidinae</taxon>
        <taxon>Eragrostis</taxon>
    </lineage>
</organism>
<accession>A0A5J9SLH0</accession>
<sequence length="231" mass="25159">MFRAAGCKGIDVAEFLSHRIPPIDGTIRPIPTLPPVKKEPGVRSACRVGGSERSAKGASYQVTQMMETELHTRDNKIARLDKELQGKEGPRQPPKTEAAECRWREELVGGGLAQGKVRATAVKFQMQRTTSSSSASPGPSVMSSYVLLHGMRKRDNGVKKKRHRKQPTEDVEGEYVGSDSDTTTPCDLETMDSSSNGNETREDDECGDGASEDGEGEAQRQGQHQSACKEL</sequence>
<proteinExistence type="predicted"/>
<dbReference type="Gramene" id="TVT99839">
    <property type="protein sequence ID" value="TVT99839"/>
    <property type="gene ID" value="EJB05_54768"/>
</dbReference>
<evidence type="ECO:0000313" key="3">
    <source>
        <dbReference type="Proteomes" id="UP000324897"/>
    </source>
</evidence>
<feature type="compositionally biased region" description="Acidic residues" evidence="1">
    <location>
        <begin position="201"/>
        <end position="216"/>
    </location>
</feature>
<name>A0A5J9SLH0_9POAL</name>
<feature type="region of interest" description="Disordered" evidence="1">
    <location>
        <begin position="128"/>
        <end position="231"/>
    </location>
</feature>
<keyword evidence="3" id="KW-1185">Reference proteome</keyword>
<dbReference type="Proteomes" id="UP000324897">
    <property type="component" value="Unassembled WGS sequence"/>
</dbReference>
<evidence type="ECO:0000313" key="2">
    <source>
        <dbReference type="EMBL" id="TVT99839.1"/>
    </source>
</evidence>
<reference evidence="2 3" key="1">
    <citation type="journal article" date="2019" name="Sci. Rep.">
        <title>A high-quality genome of Eragrostis curvula grass provides insights into Poaceae evolution and supports new strategies to enhance forage quality.</title>
        <authorList>
            <person name="Carballo J."/>
            <person name="Santos B.A.C.M."/>
            <person name="Zappacosta D."/>
            <person name="Garbus I."/>
            <person name="Selva J.P."/>
            <person name="Gallo C.A."/>
            <person name="Diaz A."/>
            <person name="Albertini E."/>
            <person name="Caccamo M."/>
            <person name="Echenique V."/>
        </authorList>
    </citation>
    <scope>NUCLEOTIDE SEQUENCE [LARGE SCALE GENOMIC DNA]</scope>
    <source>
        <strain evidence="3">cv. Victoria</strain>
        <tissue evidence="2">Leaf</tissue>
    </source>
</reference>
<comment type="caution">
    <text evidence="2">The sequence shown here is derived from an EMBL/GenBank/DDBJ whole genome shotgun (WGS) entry which is preliminary data.</text>
</comment>
<gene>
    <name evidence="2" type="ORF">EJB05_54768</name>
</gene>
<dbReference type="EMBL" id="RWGY01000674">
    <property type="protein sequence ID" value="TVT99839.1"/>
    <property type="molecule type" value="Genomic_DNA"/>
</dbReference>
<protein>
    <submittedName>
        <fullName evidence="2">Uncharacterized protein</fullName>
    </submittedName>
</protein>
<feature type="compositionally biased region" description="Polar residues" evidence="1">
    <location>
        <begin position="179"/>
        <end position="198"/>
    </location>
</feature>
<feature type="non-terminal residue" evidence="2">
    <location>
        <position position="1"/>
    </location>
</feature>
<feature type="compositionally biased region" description="Polar residues" evidence="1">
    <location>
        <begin position="220"/>
        <end position="231"/>
    </location>
</feature>
<dbReference type="AlphaFoldDB" id="A0A5J9SLH0"/>
<evidence type="ECO:0000256" key="1">
    <source>
        <dbReference type="SAM" id="MobiDB-lite"/>
    </source>
</evidence>